<feature type="binding site" evidence="2">
    <location>
        <begin position="236"/>
        <end position="243"/>
    </location>
    <ligand>
        <name>ATP</name>
        <dbReference type="ChEBI" id="CHEBI:30616"/>
    </ligand>
</feature>
<reference evidence="4 5" key="1">
    <citation type="submission" date="2018-12" db="EMBL/GenBank/DDBJ databases">
        <title>Alloscrdovia theropitheci sp. nov: a novel taxon from the feces of the bleeding-herat monkey (Theropithecus geleda).</title>
        <authorList>
            <person name="Modesto M."/>
        </authorList>
    </citation>
    <scope>NUCLEOTIDE SEQUENCE [LARGE SCALE GENOMIC DNA]</scope>
    <source>
        <strain evidence="4 5">GLDI4/2</strain>
    </source>
</reference>
<evidence type="ECO:0000256" key="2">
    <source>
        <dbReference type="PIRSR" id="PIRSR640198-2"/>
    </source>
</evidence>
<dbReference type="PROSITE" id="PS51459">
    <property type="entry name" value="FIDO"/>
    <property type="match status" value="1"/>
</dbReference>
<evidence type="ECO:0000256" key="1">
    <source>
        <dbReference type="PIRSR" id="PIRSR640198-1"/>
    </source>
</evidence>
<dbReference type="InterPro" id="IPR036597">
    <property type="entry name" value="Fido-like_dom_sf"/>
</dbReference>
<keyword evidence="2" id="KW-0547">Nucleotide-binding</keyword>
<dbReference type="InterPro" id="IPR040198">
    <property type="entry name" value="Fido_containing"/>
</dbReference>
<accession>A0A4R0QX33</accession>
<proteinExistence type="predicted"/>
<keyword evidence="2" id="KW-0067">ATP-binding</keyword>
<protein>
    <submittedName>
        <fullName evidence="4">Fic family protein</fullName>
    </submittedName>
</protein>
<organism evidence="4 5">
    <name type="scientific">Alloscardovia theropitheci</name>
    <dbReference type="NCBI Taxonomy" id="2496842"/>
    <lineage>
        <taxon>Bacteria</taxon>
        <taxon>Bacillati</taxon>
        <taxon>Actinomycetota</taxon>
        <taxon>Actinomycetes</taxon>
        <taxon>Bifidobacteriales</taxon>
        <taxon>Bifidobacteriaceae</taxon>
        <taxon>Alloscardovia</taxon>
    </lineage>
</organism>
<comment type="caution">
    <text evidence="4">The sequence shown here is derived from an EMBL/GenBank/DDBJ whole genome shotgun (WGS) entry which is preliminary data.</text>
</comment>
<evidence type="ECO:0000313" key="4">
    <source>
        <dbReference type="EMBL" id="TCD54100.1"/>
    </source>
</evidence>
<name>A0A4R0QX33_9BIFI</name>
<dbReference type="GO" id="GO:0005524">
    <property type="term" value="F:ATP binding"/>
    <property type="evidence" value="ECO:0007669"/>
    <property type="project" value="UniProtKB-KW"/>
</dbReference>
<dbReference type="OrthoDB" id="9813719at2"/>
<feature type="active site" evidence="1">
    <location>
        <position position="232"/>
    </location>
</feature>
<dbReference type="SUPFAM" id="SSF140931">
    <property type="entry name" value="Fic-like"/>
    <property type="match status" value="1"/>
</dbReference>
<dbReference type="InterPro" id="IPR003812">
    <property type="entry name" value="Fido"/>
</dbReference>
<dbReference type="Gene3D" id="1.10.3290.10">
    <property type="entry name" value="Fido-like domain"/>
    <property type="match status" value="1"/>
</dbReference>
<dbReference type="PANTHER" id="PTHR13504">
    <property type="entry name" value="FIDO DOMAIN-CONTAINING PROTEIN DDB_G0283145"/>
    <property type="match status" value="1"/>
</dbReference>
<gene>
    <name evidence="4" type="ORF">EJ419_05440</name>
</gene>
<sequence>MMSYRTIRQTLAMNASSLPPADQAKKEYDSRFNGYASFASGVTLGDFEVFAIGTKELQALDVRLSKNDSEINKLWNILQEAAKTSYIRDLVGNELKSSNEIEGVHSTRQEISNAINAAQNDNTHTRLSEFAHLLLNLSSAGIELPHSLEEIREIYDSVTSGEISTTDLPDGELFRAQPVHIFNGSGKKVHSGISPETQIQAKLTQWLSLIHQEDIPPIIHIAMSHYIFEYIHPFYDGNGRTGRYLLALHMSKKFSITTALSLSTVISDAKGQYAKVFDETEHILNCQDATSFCLKIGEFIATAQENIITILREKVAVLADIELRFLNLDLSLDSETILSLLMQEQLFNEYFTGFTRKELQEHMEIGSRKLMSILEPLVEQGYIITHGSRPIYYLANSELIDVQI</sequence>
<dbReference type="Pfam" id="PF02661">
    <property type="entry name" value="Fic"/>
    <property type="match status" value="1"/>
</dbReference>
<dbReference type="PANTHER" id="PTHR13504:SF40">
    <property type="entry name" value="FIDO DOMAIN-CONTAINING PROTEIN"/>
    <property type="match status" value="1"/>
</dbReference>
<feature type="domain" description="Fido" evidence="3">
    <location>
        <begin position="146"/>
        <end position="295"/>
    </location>
</feature>
<evidence type="ECO:0000259" key="3">
    <source>
        <dbReference type="PROSITE" id="PS51459"/>
    </source>
</evidence>
<dbReference type="EMBL" id="RXLP01000021">
    <property type="protein sequence ID" value="TCD54100.1"/>
    <property type="molecule type" value="Genomic_DNA"/>
</dbReference>
<evidence type="ECO:0000313" key="5">
    <source>
        <dbReference type="Proteomes" id="UP000291289"/>
    </source>
</evidence>
<dbReference type="Proteomes" id="UP000291289">
    <property type="component" value="Unassembled WGS sequence"/>
</dbReference>
<dbReference type="AlphaFoldDB" id="A0A4R0QX33"/>
<keyword evidence="5" id="KW-1185">Reference proteome</keyword>